<dbReference type="KEGG" id="pch:EY04_12050"/>
<sequence>MSSESLIKMANQIAQFFASEPDKAQAVRSVRQHLKSFWTPAMRRELTAWEVTHPGAALHPLVQAALKEEETQGQT</sequence>
<proteinExistence type="predicted"/>
<dbReference type="RefSeq" id="WP_009048514.1">
    <property type="nucleotide sequence ID" value="NZ_CATKQY010000007.1"/>
</dbReference>
<dbReference type="AlphaFoldDB" id="A0A3G7TQP3"/>
<dbReference type="EMBL" id="CP027753">
    <property type="protein sequence ID" value="AZE48566.1"/>
    <property type="molecule type" value="Genomic_DNA"/>
</dbReference>
<dbReference type="Proteomes" id="UP000268048">
    <property type="component" value="Chromosome"/>
</dbReference>
<protein>
    <submittedName>
        <fullName evidence="1">NAD-dependent formate dehydrogenase delta subunit</fullName>
    </submittedName>
</protein>
<evidence type="ECO:0000313" key="1">
    <source>
        <dbReference type="EMBL" id="AZE48566.1"/>
    </source>
</evidence>
<organism evidence="1 2">
    <name type="scientific">Pseudomonas chlororaphis</name>
    <dbReference type="NCBI Taxonomy" id="587753"/>
    <lineage>
        <taxon>Bacteria</taxon>
        <taxon>Pseudomonadati</taxon>
        <taxon>Pseudomonadota</taxon>
        <taxon>Gammaproteobacteria</taxon>
        <taxon>Pseudomonadales</taxon>
        <taxon>Pseudomonadaceae</taxon>
        <taxon>Pseudomonas</taxon>
    </lineage>
</organism>
<accession>A0A3G7TQP3</accession>
<dbReference type="InterPro" id="IPR021074">
    <property type="entry name" value="Formate_DH_dsu"/>
</dbReference>
<dbReference type="Pfam" id="PF11390">
    <property type="entry name" value="FdsD"/>
    <property type="match status" value="1"/>
</dbReference>
<reference evidence="1 2" key="1">
    <citation type="submission" date="2018-03" db="EMBL/GenBank/DDBJ databases">
        <title>Diversity of phytobeneficial traits revealed by whole-genome analysis of worldwide-isolated phenazine-producing Pseudomonas spp.</title>
        <authorList>
            <person name="Biessy A."/>
            <person name="Novinscak A."/>
            <person name="Blom J."/>
            <person name="Leger G."/>
            <person name="Thomashow L.S."/>
            <person name="Cazorla F.M."/>
            <person name="Josic D."/>
            <person name="Filion M."/>
        </authorList>
    </citation>
    <scope>NUCLEOTIDE SEQUENCE [LARGE SCALE GENOMIC DNA]</scope>
    <source>
        <strain evidence="1 2">B25</strain>
    </source>
</reference>
<gene>
    <name evidence="1" type="ORF">C4K04_2894</name>
</gene>
<evidence type="ECO:0000313" key="2">
    <source>
        <dbReference type="Proteomes" id="UP000268048"/>
    </source>
</evidence>
<name>A0A3G7TQP3_9PSED</name>